<dbReference type="VEuPathDB" id="TriTrypDB:ADEAN_000943900"/>
<feature type="domain" description="PARP alpha-helical" evidence="18">
    <location>
        <begin position="30"/>
        <end position="145"/>
    </location>
</feature>
<comment type="catalytic activity">
    <reaction evidence="14">
        <text>NAD(+) + (ADP-D-ribosyl)n-acceptor = nicotinamide + (ADP-D-ribosyl)n+1-acceptor + H(+).</text>
        <dbReference type="EC" id="2.4.2.30"/>
    </reaction>
</comment>
<keyword evidence="20" id="KW-1185">Reference proteome</keyword>
<dbReference type="FunFam" id="1.20.142.10:FF:000002">
    <property type="entry name" value="Poly [ADP-ribose] polymerase"/>
    <property type="match status" value="1"/>
</dbReference>
<sequence length="386" mass="43304">MQIDYGSTADEDDDDKKPAAAKKKKLEEEASTLGAGVQGLMKLIGSKEAMNLAMKELEVDTTRMPLGKISKDQIKKAYGCLTAIETELKKKSPNVQEQTDLFYTLIPHDFGFRKPPLINSDAMLKAKIEMLETLSGLEIASKLLDNAEAAQGTTRVKNHLDRTYDSLHCKIEELDEKDPVFDAVKTYVKNTKGATHRLYQLEVEKVFSIEREGESSRYTTHYGKVGNKRMLWHGSRMTNFVGILSNGLRIAPPEAPVTGYMFGKGIYFSDVSSKSANYCNTTRTSNTGLMLLCEVALGEQKEYVQASYVTKLPAPYQSTKGVGQMFPDPKGEITVGGETDVIWPVGKMTKDDEDKRNLALLYPEHIVYDVNQCRMRYLVQLKFKYN</sequence>
<dbReference type="InterPro" id="IPR004102">
    <property type="entry name" value="Poly(ADP-ribose)pol_reg_dom"/>
</dbReference>
<gene>
    <name evidence="19" type="ORF">ADEAN_000943900</name>
</gene>
<feature type="domain" description="PARP catalytic" evidence="17">
    <location>
        <begin position="158"/>
        <end position="386"/>
    </location>
</feature>
<keyword evidence="2 15" id="KW-0328">Glycosyltransferase</keyword>
<evidence type="ECO:0000256" key="9">
    <source>
        <dbReference type="ARBA" id="ARBA00022833"/>
    </source>
</evidence>
<evidence type="ECO:0000256" key="16">
    <source>
        <dbReference type="SAM" id="MobiDB-lite"/>
    </source>
</evidence>
<evidence type="ECO:0000259" key="17">
    <source>
        <dbReference type="PROSITE" id="PS51059"/>
    </source>
</evidence>
<dbReference type="EC" id="2.4.2.-" evidence="15"/>
<organism evidence="19 20">
    <name type="scientific">Angomonas deanei</name>
    <dbReference type="NCBI Taxonomy" id="59799"/>
    <lineage>
        <taxon>Eukaryota</taxon>
        <taxon>Discoba</taxon>
        <taxon>Euglenozoa</taxon>
        <taxon>Kinetoplastea</taxon>
        <taxon>Metakinetoplastina</taxon>
        <taxon>Trypanosomatida</taxon>
        <taxon>Trypanosomatidae</taxon>
        <taxon>Strigomonadinae</taxon>
        <taxon>Angomonas</taxon>
    </lineage>
</organism>
<dbReference type="Gene3D" id="1.20.142.10">
    <property type="entry name" value="Poly(ADP-ribose) polymerase, regulatory domain"/>
    <property type="match status" value="1"/>
</dbReference>
<comment type="similarity">
    <text evidence="13">Belongs to the ARTD/PARP family.</text>
</comment>
<dbReference type="CDD" id="cd01437">
    <property type="entry name" value="parp_like"/>
    <property type="match status" value="1"/>
</dbReference>
<keyword evidence="9" id="KW-0862">Zinc</keyword>
<dbReference type="PANTHER" id="PTHR10459">
    <property type="entry name" value="DNA LIGASE"/>
    <property type="match status" value="1"/>
</dbReference>
<dbReference type="GO" id="GO:0003950">
    <property type="term" value="F:NAD+ poly-ADP-ribosyltransferase activity"/>
    <property type="evidence" value="ECO:0007669"/>
    <property type="project" value="UniProtKB-UniRule"/>
</dbReference>
<keyword evidence="10 15" id="KW-0520">NAD</keyword>
<evidence type="ECO:0000256" key="8">
    <source>
        <dbReference type="ARBA" id="ARBA00022771"/>
    </source>
</evidence>
<dbReference type="GO" id="GO:0005730">
    <property type="term" value="C:nucleolus"/>
    <property type="evidence" value="ECO:0007669"/>
    <property type="project" value="TreeGrafter"/>
</dbReference>
<keyword evidence="6" id="KW-0677">Repeat</keyword>
<dbReference type="EMBL" id="LR877167">
    <property type="protein sequence ID" value="CAD2221900.1"/>
    <property type="molecule type" value="Genomic_DNA"/>
</dbReference>
<keyword evidence="5" id="KW-0479">Metal-binding</keyword>
<dbReference type="Pfam" id="PF02877">
    <property type="entry name" value="PARP_reg"/>
    <property type="match status" value="1"/>
</dbReference>
<keyword evidence="7" id="KW-0013">ADP-ribosylation</keyword>
<dbReference type="PROSITE" id="PS51059">
    <property type="entry name" value="PARP_CATALYTIC"/>
    <property type="match status" value="1"/>
</dbReference>
<dbReference type="GO" id="GO:0070212">
    <property type="term" value="P:protein poly-ADP-ribosylation"/>
    <property type="evidence" value="ECO:0007669"/>
    <property type="project" value="TreeGrafter"/>
</dbReference>
<keyword evidence="4" id="KW-0548">Nucleotidyltransferase</keyword>
<dbReference type="GO" id="GO:0016779">
    <property type="term" value="F:nucleotidyltransferase activity"/>
    <property type="evidence" value="ECO:0007669"/>
    <property type="project" value="UniProtKB-KW"/>
</dbReference>
<proteinExistence type="inferred from homology"/>
<dbReference type="InterPro" id="IPR036616">
    <property type="entry name" value="Poly(ADP-ribose)pol_reg_dom_sf"/>
</dbReference>
<dbReference type="PANTHER" id="PTHR10459:SF60">
    <property type="entry name" value="POLY [ADP-RIBOSE] POLYMERASE 2"/>
    <property type="match status" value="1"/>
</dbReference>
<dbReference type="FunFam" id="3.90.228.10:FF:000002">
    <property type="entry name" value="Poly [ADP-ribose] polymerase"/>
    <property type="match status" value="1"/>
</dbReference>
<dbReference type="Pfam" id="PF00644">
    <property type="entry name" value="PARP"/>
    <property type="match status" value="1"/>
</dbReference>
<evidence type="ECO:0000256" key="10">
    <source>
        <dbReference type="ARBA" id="ARBA00023027"/>
    </source>
</evidence>
<evidence type="ECO:0000256" key="7">
    <source>
        <dbReference type="ARBA" id="ARBA00022765"/>
    </source>
</evidence>
<evidence type="ECO:0000313" key="20">
    <source>
        <dbReference type="Proteomes" id="UP000515908"/>
    </source>
</evidence>
<evidence type="ECO:0000256" key="15">
    <source>
        <dbReference type="RuleBase" id="RU362114"/>
    </source>
</evidence>
<dbReference type="SUPFAM" id="SSF47587">
    <property type="entry name" value="Domain of poly(ADP-ribose) polymerase"/>
    <property type="match status" value="1"/>
</dbReference>
<evidence type="ECO:0000259" key="18">
    <source>
        <dbReference type="PROSITE" id="PS51060"/>
    </source>
</evidence>
<dbReference type="AlphaFoldDB" id="A0A7G2CQ48"/>
<evidence type="ECO:0000313" key="19">
    <source>
        <dbReference type="EMBL" id="CAD2221900.1"/>
    </source>
</evidence>
<keyword evidence="3 15" id="KW-0808">Transferase</keyword>
<evidence type="ECO:0000256" key="3">
    <source>
        <dbReference type="ARBA" id="ARBA00022679"/>
    </source>
</evidence>
<evidence type="ECO:0000256" key="12">
    <source>
        <dbReference type="ARBA" id="ARBA00023242"/>
    </source>
</evidence>
<dbReference type="GO" id="GO:1990404">
    <property type="term" value="F:NAD+-protein mono-ADP-ribosyltransferase activity"/>
    <property type="evidence" value="ECO:0007669"/>
    <property type="project" value="TreeGrafter"/>
</dbReference>
<evidence type="ECO:0000256" key="6">
    <source>
        <dbReference type="ARBA" id="ARBA00022737"/>
    </source>
</evidence>
<comment type="subcellular location">
    <subcellularLocation>
        <location evidence="1">Nucleus</location>
    </subcellularLocation>
</comment>
<dbReference type="Proteomes" id="UP000515908">
    <property type="component" value="Chromosome 23"/>
</dbReference>
<evidence type="ECO:0000256" key="11">
    <source>
        <dbReference type="ARBA" id="ARBA00023125"/>
    </source>
</evidence>
<accession>A0A7G2CQ48</accession>
<evidence type="ECO:0000256" key="2">
    <source>
        <dbReference type="ARBA" id="ARBA00022676"/>
    </source>
</evidence>
<dbReference type="GO" id="GO:0006302">
    <property type="term" value="P:double-strand break repair"/>
    <property type="evidence" value="ECO:0007669"/>
    <property type="project" value="TreeGrafter"/>
</dbReference>
<evidence type="ECO:0000256" key="1">
    <source>
        <dbReference type="ARBA" id="ARBA00004123"/>
    </source>
</evidence>
<dbReference type="GO" id="GO:0003677">
    <property type="term" value="F:DNA binding"/>
    <property type="evidence" value="ECO:0007669"/>
    <property type="project" value="UniProtKB-KW"/>
</dbReference>
<evidence type="ECO:0000256" key="14">
    <source>
        <dbReference type="ARBA" id="ARBA00033987"/>
    </source>
</evidence>
<dbReference type="Gene3D" id="3.90.228.10">
    <property type="match status" value="1"/>
</dbReference>
<dbReference type="InterPro" id="IPR012317">
    <property type="entry name" value="Poly(ADP-ribose)pol_cat_dom"/>
</dbReference>
<keyword evidence="12" id="KW-0539">Nucleus</keyword>
<dbReference type="SUPFAM" id="SSF56399">
    <property type="entry name" value="ADP-ribosylation"/>
    <property type="match status" value="1"/>
</dbReference>
<keyword evidence="8" id="KW-0863">Zinc-finger</keyword>
<protein>
    <recommendedName>
        <fullName evidence="15">Poly [ADP-ribose] polymerase</fullName>
        <shortName evidence="15">PARP</shortName>
        <ecNumber evidence="15">2.4.2.-</ecNumber>
    </recommendedName>
</protein>
<keyword evidence="11" id="KW-0238">DNA-binding</keyword>
<reference evidence="19 20" key="1">
    <citation type="submission" date="2020-08" db="EMBL/GenBank/DDBJ databases">
        <authorList>
            <person name="Newling K."/>
            <person name="Davey J."/>
            <person name="Forrester S."/>
        </authorList>
    </citation>
    <scope>NUCLEOTIDE SEQUENCE [LARGE SCALE GENOMIC DNA]</scope>
    <source>
        <strain evidence="20">Crithidia deanei Carvalho (ATCC PRA-265)</strain>
    </source>
</reference>
<dbReference type="PROSITE" id="PS51060">
    <property type="entry name" value="PARP_ALPHA_HD"/>
    <property type="match status" value="1"/>
</dbReference>
<feature type="region of interest" description="Disordered" evidence="16">
    <location>
        <begin position="1"/>
        <end position="28"/>
    </location>
</feature>
<evidence type="ECO:0000256" key="13">
    <source>
        <dbReference type="ARBA" id="ARBA00024347"/>
    </source>
</evidence>
<dbReference type="GO" id="GO:0008270">
    <property type="term" value="F:zinc ion binding"/>
    <property type="evidence" value="ECO:0007669"/>
    <property type="project" value="UniProtKB-KW"/>
</dbReference>
<dbReference type="InterPro" id="IPR050800">
    <property type="entry name" value="ARTD/PARP"/>
</dbReference>
<name>A0A7G2CQ48_9TRYP</name>
<evidence type="ECO:0000256" key="4">
    <source>
        <dbReference type="ARBA" id="ARBA00022695"/>
    </source>
</evidence>
<evidence type="ECO:0000256" key="5">
    <source>
        <dbReference type="ARBA" id="ARBA00022723"/>
    </source>
</evidence>